<dbReference type="EMBL" id="JAAVUN010000006">
    <property type="protein sequence ID" value="NKE09252.1"/>
    <property type="molecule type" value="Genomic_DNA"/>
</dbReference>
<keyword evidence="4 7" id="KW-0812">Transmembrane</keyword>
<dbReference type="RefSeq" id="WP_081993511.1">
    <property type="nucleotide sequence ID" value="NZ_JAAVUN010000006.1"/>
</dbReference>
<evidence type="ECO:0000256" key="2">
    <source>
        <dbReference type="ARBA" id="ARBA00022448"/>
    </source>
</evidence>
<keyword evidence="11" id="KW-1185">Reference proteome</keyword>
<dbReference type="PANTHER" id="PTHR43386">
    <property type="entry name" value="OLIGOPEPTIDE TRANSPORT SYSTEM PERMEASE PROTEIN APPC"/>
    <property type="match status" value="1"/>
</dbReference>
<evidence type="ECO:0000259" key="9">
    <source>
        <dbReference type="PROSITE" id="PS50928"/>
    </source>
</evidence>
<name>A0A846TTZ0_9MICC</name>
<keyword evidence="2 7" id="KW-0813">Transport</keyword>
<feature type="transmembrane region" description="Helical" evidence="7">
    <location>
        <begin position="133"/>
        <end position="159"/>
    </location>
</feature>
<comment type="caution">
    <text evidence="10">The sequence shown here is derived from an EMBL/GenBank/DDBJ whole genome shotgun (WGS) entry which is preliminary data.</text>
</comment>
<evidence type="ECO:0000256" key="1">
    <source>
        <dbReference type="ARBA" id="ARBA00004651"/>
    </source>
</evidence>
<dbReference type="Pfam" id="PF00528">
    <property type="entry name" value="BPD_transp_1"/>
    <property type="match status" value="1"/>
</dbReference>
<evidence type="ECO:0000313" key="11">
    <source>
        <dbReference type="Proteomes" id="UP000521379"/>
    </source>
</evidence>
<dbReference type="GO" id="GO:0005886">
    <property type="term" value="C:plasma membrane"/>
    <property type="evidence" value="ECO:0007669"/>
    <property type="project" value="UniProtKB-SubCell"/>
</dbReference>
<feature type="transmembrane region" description="Helical" evidence="7">
    <location>
        <begin position="66"/>
        <end position="88"/>
    </location>
</feature>
<dbReference type="PROSITE" id="PS50928">
    <property type="entry name" value="ABC_TM1"/>
    <property type="match status" value="1"/>
</dbReference>
<dbReference type="InterPro" id="IPR025966">
    <property type="entry name" value="OppC_N"/>
</dbReference>
<feature type="region of interest" description="Disordered" evidence="8">
    <location>
        <begin position="1"/>
        <end position="20"/>
    </location>
</feature>
<dbReference type="InterPro" id="IPR035906">
    <property type="entry name" value="MetI-like_sf"/>
</dbReference>
<dbReference type="InterPro" id="IPR000515">
    <property type="entry name" value="MetI-like"/>
</dbReference>
<feature type="transmembrane region" description="Helical" evidence="7">
    <location>
        <begin position="171"/>
        <end position="190"/>
    </location>
</feature>
<feature type="domain" description="ABC transmembrane type-1" evidence="9">
    <location>
        <begin position="129"/>
        <end position="322"/>
    </location>
</feature>
<proteinExistence type="inferred from homology"/>
<dbReference type="AlphaFoldDB" id="A0A846TTZ0"/>
<feature type="transmembrane region" description="Helical" evidence="7">
    <location>
        <begin position="196"/>
        <end position="214"/>
    </location>
</feature>
<dbReference type="InterPro" id="IPR050366">
    <property type="entry name" value="BP-dependent_transpt_permease"/>
</dbReference>
<protein>
    <submittedName>
        <fullName evidence="10">ABC transporter permease</fullName>
    </submittedName>
</protein>
<reference evidence="10 11" key="1">
    <citation type="submission" date="2020-02" db="EMBL/GenBank/DDBJ databases">
        <authorList>
            <person name="Sun Q."/>
        </authorList>
    </citation>
    <scope>NUCLEOTIDE SEQUENCE [LARGE SCALE GENOMIC DNA]</scope>
    <source>
        <strain evidence="10 11">YIM 13062</strain>
    </source>
</reference>
<dbReference type="Proteomes" id="UP000521379">
    <property type="component" value="Unassembled WGS sequence"/>
</dbReference>
<dbReference type="Gene3D" id="1.10.3720.10">
    <property type="entry name" value="MetI-like"/>
    <property type="match status" value="1"/>
</dbReference>
<evidence type="ECO:0000256" key="3">
    <source>
        <dbReference type="ARBA" id="ARBA00022475"/>
    </source>
</evidence>
<sequence>MPDQNSTPDTAARGPVMQPSGREVPVAEHFVAPVLDDEGRAGIETQLADKPSNLWRDAWSSLRRNPIFIISALLMLFVLFVAAFPTVFTSASPDSQCTLSNANGAPTAGHPLGFTNQGCDILARVVHGASASLLVGFGATLGVLLVGILLGGLAGYFGGWVDAIVSRIMDIFFAVPLILGAIVLMAVPVMRQNAGIVTLAIVLTIFGWPQMARITRGAVLEVRSAEFITAARSLGMGKLSILFKHVLPNAAGPIIVVATLSLGIFIVVEASLSFLGIGLPPSILSWGHDISAARPQLRTNPGALFWPSLMLSITVLSFMMLGDALRDALDPKGRTR</sequence>
<keyword evidence="3" id="KW-1003">Cell membrane</keyword>
<feature type="transmembrane region" description="Helical" evidence="7">
    <location>
        <begin position="304"/>
        <end position="325"/>
    </location>
</feature>
<evidence type="ECO:0000256" key="4">
    <source>
        <dbReference type="ARBA" id="ARBA00022692"/>
    </source>
</evidence>
<feature type="transmembrane region" description="Helical" evidence="7">
    <location>
        <begin position="246"/>
        <end position="268"/>
    </location>
</feature>
<keyword evidence="6 7" id="KW-0472">Membrane</keyword>
<dbReference type="GO" id="GO:0055085">
    <property type="term" value="P:transmembrane transport"/>
    <property type="evidence" value="ECO:0007669"/>
    <property type="project" value="InterPro"/>
</dbReference>
<evidence type="ECO:0000256" key="5">
    <source>
        <dbReference type="ARBA" id="ARBA00022989"/>
    </source>
</evidence>
<evidence type="ECO:0000256" key="6">
    <source>
        <dbReference type="ARBA" id="ARBA00023136"/>
    </source>
</evidence>
<evidence type="ECO:0000313" key="10">
    <source>
        <dbReference type="EMBL" id="NKE09252.1"/>
    </source>
</evidence>
<dbReference type="Pfam" id="PF12911">
    <property type="entry name" value="OppC_N"/>
    <property type="match status" value="1"/>
</dbReference>
<evidence type="ECO:0000256" key="7">
    <source>
        <dbReference type="RuleBase" id="RU363032"/>
    </source>
</evidence>
<dbReference type="PANTHER" id="PTHR43386:SF6">
    <property type="entry name" value="ABC TRANSPORTER PERMEASE PROTEIN"/>
    <property type="match status" value="1"/>
</dbReference>
<keyword evidence="5 7" id="KW-1133">Transmembrane helix</keyword>
<evidence type="ECO:0000256" key="8">
    <source>
        <dbReference type="SAM" id="MobiDB-lite"/>
    </source>
</evidence>
<comment type="similarity">
    <text evidence="7">Belongs to the binding-protein-dependent transport system permease family.</text>
</comment>
<dbReference type="CDD" id="cd06261">
    <property type="entry name" value="TM_PBP2"/>
    <property type="match status" value="1"/>
</dbReference>
<gene>
    <name evidence="10" type="ORF">GTW58_04705</name>
</gene>
<comment type="subcellular location">
    <subcellularLocation>
        <location evidence="1 7">Cell membrane</location>
        <topology evidence="1 7">Multi-pass membrane protein</topology>
    </subcellularLocation>
</comment>
<organism evidence="10 11">
    <name type="scientific">Kocuria subflava</name>
    <dbReference type="NCBI Taxonomy" id="1736139"/>
    <lineage>
        <taxon>Bacteria</taxon>
        <taxon>Bacillati</taxon>
        <taxon>Actinomycetota</taxon>
        <taxon>Actinomycetes</taxon>
        <taxon>Micrococcales</taxon>
        <taxon>Micrococcaceae</taxon>
        <taxon>Kocuria</taxon>
    </lineage>
</organism>
<accession>A0A846TTZ0</accession>
<dbReference type="SUPFAM" id="SSF161098">
    <property type="entry name" value="MetI-like"/>
    <property type="match status" value="1"/>
</dbReference>